<evidence type="ECO:0000313" key="1">
    <source>
        <dbReference type="EMBL" id="CAL0311049.1"/>
    </source>
</evidence>
<organism evidence="1 2">
    <name type="scientific">Lupinus luteus</name>
    <name type="common">European yellow lupine</name>
    <dbReference type="NCBI Taxonomy" id="3873"/>
    <lineage>
        <taxon>Eukaryota</taxon>
        <taxon>Viridiplantae</taxon>
        <taxon>Streptophyta</taxon>
        <taxon>Embryophyta</taxon>
        <taxon>Tracheophyta</taxon>
        <taxon>Spermatophyta</taxon>
        <taxon>Magnoliopsida</taxon>
        <taxon>eudicotyledons</taxon>
        <taxon>Gunneridae</taxon>
        <taxon>Pentapetalae</taxon>
        <taxon>rosids</taxon>
        <taxon>fabids</taxon>
        <taxon>Fabales</taxon>
        <taxon>Fabaceae</taxon>
        <taxon>Papilionoideae</taxon>
        <taxon>50 kb inversion clade</taxon>
        <taxon>genistoids sensu lato</taxon>
        <taxon>core genistoids</taxon>
        <taxon>Genisteae</taxon>
        <taxon>Lupinus</taxon>
    </lineage>
</organism>
<reference evidence="1 2" key="1">
    <citation type="submission" date="2024-03" db="EMBL/GenBank/DDBJ databases">
        <authorList>
            <person name="Martinez-Hernandez J."/>
        </authorList>
    </citation>
    <scope>NUCLEOTIDE SEQUENCE [LARGE SCALE GENOMIC DNA]</scope>
</reference>
<dbReference type="AlphaFoldDB" id="A0AAV1WNY1"/>
<protein>
    <submittedName>
        <fullName evidence="1">Uncharacterized protein</fullName>
    </submittedName>
</protein>
<accession>A0AAV1WNY1</accession>
<dbReference type="Proteomes" id="UP001497480">
    <property type="component" value="Unassembled WGS sequence"/>
</dbReference>
<keyword evidence="2" id="KW-1185">Reference proteome</keyword>
<comment type="caution">
    <text evidence="1">The sequence shown here is derived from an EMBL/GenBank/DDBJ whole genome shotgun (WGS) entry which is preliminary data.</text>
</comment>
<evidence type="ECO:0000313" key="2">
    <source>
        <dbReference type="Proteomes" id="UP001497480"/>
    </source>
</evidence>
<name>A0AAV1WNY1_LUPLU</name>
<dbReference type="EMBL" id="CAXHTB010000008">
    <property type="protein sequence ID" value="CAL0311049.1"/>
    <property type="molecule type" value="Genomic_DNA"/>
</dbReference>
<sequence length="50" mass="5459">MDPNSDLLIKSLGLSYVDLCVMVAGRSDLLSTTVASLFEELSYIHIDLIS</sequence>
<proteinExistence type="predicted"/>
<gene>
    <name evidence="1" type="ORF">LLUT_LOCUS12109</name>
</gene>